<dbReference type="InterPro" id="IPR010653">
    <property type="entry name" value="NlpB/DapX"/>
</dbReference>
<dbReference type="OrthoDB" id="9772575at2"/>
<name>A0A2N5X6B3_9GAMM</name>
<protein>
    <recommendedName>
        <fullName evidence="3">Outer membrane protein assembly factor BamC</fullName>
    </recommendedName>
</protein>
<keyword evidence="2" id="KW-1185">Reference proteome</keyword>
<proteinExistence type="predicted"/>
<gene>
    <name evidence="1" type="ORF">C0039_05730</name>
</gene>
<dbReference type="InterPro" id="IPR042268">
    <property type="entry name" value="BamC_C"/>
</dbReference>
<dbReference type="RefSeq" id="WP_101517518.1">
    <property type="nucleotide sequence ID" value="NZ_PKUS01000003.1"/>
</dbReference>
<reference evidence="1 2" key="1">
    <citation type="submission" date="2018-01" db="EMBL/GenBank/DDBJ databases">
        <title>The draft genome sequence of Halioglobus lutimaris HF004.</title>
        <authorList>
            <person name="Du Z.-J."/>
            <person name="Shi M.-J."/>
        </authorList>
    </citation>
    <scope>NUCLEOTIDE SEQUENCE [LARGE SCALE GENOMIC DNA]</scope>
    <source>
        <strain evidence="1 2">HF004</strain>
    </source>
</reference>
<dbReference type="Gene3D" id="3.30.310.170">
    <property type="entry name" value="Outer membrane protein assembly factor BamC"/>
    <property type="match status" value="1"/>
</dbReference>
<evidence type="ECO:0000313" key="1">
    <source>
        <dbReference type="EMBL" id="PLW70017.1"/>
    </source>
</evidence>
<dbReference type="EMBL" id="PKUS01000003">
    <property type="protein sequence ID" value="PLW70017.1"/>
    <property type="molecule type" value="Genomic_DNA"/>
</dbReference>
<evidence type="ECO:0000313" key="2">
    <source>
        <dbReference type="Proteomes" id="UP000235005"/>
    </source>
</evidence>
<dbReference type="Proteomes" id="UP000235005">
    <property type="component" value="Unassembled WGS sequence"/>
</dbReference>
<organism evidence="1 2">
    <name type="scientific">Pseudohalioglobus lutimaris</name>
    <dbReference type="NCBI Taxonomy" id="1737061"/>
    <lineage>
        <taxon>Bacteria</taxon>
        <taxon>Pseudomonadati</taxon>
        <taxon>Pseudomonadota</taxon>
        <taxon>Gammaproteobacteria</taxon>
        <taxon>Cellvibrionales</taxon>
        <taxon>Halieaceae</taxon>
        <taxon>Pseudohalioglobus</taxon>
    </lineage>
</organism>
<dbReference type="PROSITE" id="PS51257">
    <property type="entry name" value="PROKAR_LIPOPROTEIN"/>
    <property type="match status" value="1"/>
</dbReference>
<dbReference type="Pfam" id="PF06804">
    <property type="entry name" value="Lipoprotein_18"/>
    <property type="match status" value="1"/>
</dbReference>
<accession>A0A2N5X6B3</accession>
<dbReference type="AlphaFoldDB" id="A0A2N5X6B3"/>
<sequence length="351" mass="38352">MIKTVITGRWALIALMLASTTGCGYLFGDQGVFRDASEDYKRAPDMPVIAVPEGKSTDALQEIYPVPATTGGVVSSAEFEVPRPTPLVGNAEDETVRIQRLGDESWALVAEAPGQVWPQVRSFLTSSGIGLARVDARAGILETGWLQLEGAPMGSRFRMRIEQGVQRGTSELHVLQQNQAGDVNVWPARSDDLDQESEMLRTLAQFIANSAEAAPVSMVAEQGISAGGRITLQESAGGEPYLQLLLPFDRAWASLGRALEKSTFEITDRDRSQGTFYTVFLGPESGEEEGWFDWLWGSEDVHPQAGERFVVSIEDRGESGIHIYLRAQEQEAELAVRDQQALLSLIKGNIN</sequence>
<evidence type="ECO:0008006" key="3">
    <source>
        <dbReference type="Google" id="ProtNLM"/>
    </source>
</evidence>
<comment type="caution">
    <text evidence="1">The sequence shown here is derived from an EMBL/GenBank/DDBJ whole genome shotgun (WGS) entry which is preliminary data.</text>
</comment>